<feature type="binding site" evidence="10">
    <location>
        <position position="157"/>
    </location>
    <ligand>
        <name>Mn(2+)</name>
        <dbReference type="ChEBI" id="CHEBI:29035"/>
    </ligand>
</feature>
<evidence type="ECO:0000256" key="10">
    <source>
        <dbReference type="HAMAP-Rule" id="MF_01470"/>
    </source>
</evidence>
<dbReference type="InterPro" id="IPR050646">
    <property type="entry name" value="Cas1"/>
</dbReference>
<dbReference type="EC" id="3.1.-.-" evidence="10"/>
<evidence type="ECO:0000256" key="5">
    <source>
        <dbReference type="ARBA" id="ARBA00022842"/>
    </source>
</evidence>
<sequence length="328" mass="37612">MCVVYVMSHGAFVRKIGERILIGKSDGTHKSLPVQQIDAVVIGYHGTITTQAVYTLMEHGIPLVYVGFSGRIQGVLGPLPPTIRQSLQQWNYFTRNPQRNLLIRSVLLIKLKNQEEIIKICAKSRCHDKLVPISKSIQRYAKKIQTACDVEELRGIEGMASRIYFEAVPYLLISDKWKWHGRNRRPPKDPVNALLSYGYTFLEREVRIAVAGSGLDCRIGFFHSNDGRKDSLIYDLMELFRPNIIDRFIFRSLNLKIFSPDDFDITPDGCLLTKNARDVWIYQYEKYMQTSISYCGNETPRNFIRLQVENFAAHIFAASDSIEQEGII</sequence>
<keyword evidence="2 10" id="KW-0479">Metal-binding</keyword>
<dbReference type="GO" id="GO:0016787">
    <property type="term" value="F:hydrolase activity"/>
    <property type="evidence" value="ECO:0007669"/>
    <property type="project" value="UniProtKB-KW"/>
</dbReference>
<dbReference type="NCBIfam" id="TIGR00287">
    <property type="entry name" value="cas1"/>
    <property type="match status" value="1"/>
</dbReference>
<dbReference type="EMBL" id="JABAFG010000031">
    <property type="protein sequence ID" value="NME29372.1"/>
    <property type="molecule type" value="Genomic_DNA"/>
</dbReference>
<feature type="binding site" evidence="10">
    <location>
        <position position="238"/>
    </location>
    <ligand>
        <name>Mn(2+)</name>
        <dbReference type="ChEBI" id="CHEBI:29035"/>
    </ligand>
</feature>
<proteinExistence type="inferred from homology"/>
<evidence type="ECO:0000256" key="3">
    <source>
        <dbReference type="ARBA" id="ARBA00022759"/>
    </source>
</evidence>
<dbReference type="RefSeq" id="WP_170088097.1">
    <property type="nucleotide sequence ID" value="NZ_JABAFG010000031.1"/>
</dbReference>
<keyword evidence="5 10" id="KW-0460">Magnesium</keyword>
<evidence type="ECO:0000256" key="6">
    <source>
        <dbReference type="ARBA" id="ARBA00023118"/>
    </source>
</evidence>
<evidence type="ECO:0000256" key="9">
    <source>
        <dbReference type="ARBA" id="ARBA00038592"/>
    </source>
</evidence>
<name>A0A848BUJ7_9FIRM</name>
<feature type="binding site" evidence="10">
    <location>
        <position position="223"/>
    </location>
    <ligand>
        <name>Mn(2+)</name>
        <dbReference type="ChEBI" id="CHEBI:29035"/>
    </ligand>
</feature>
<comment type="subunit">
    <text evidence="9 10">Homodimer, forms a heterotetramer with a Cas2 homodimer.</text>
</comment>
<comment type="function">
    <text evidence="10">CRISPR (clustered regularly interspaced short palindromic repeat), is an adaptive immune system that provides protection against mobile genetic elements (viruses, transposable elements and conjugative plasmids). CRISPR clusters contain spacers, sequences complementary to antecedent mobile elements, and target invading nucleic acids. CRISPR clusters are transcribed and processed into CRISPR RNA (crRNA). Acts as a dsDNA endonuclease. Involved in the integration of spacer DNA into the CRISPR cassette.</text>
</comment>
<dbReference type="PANTHER" id="PTHR34353">
    <property type="entry name" value="CRISPR-ASSOCIATED ENDONUCLEASE CAS1 1"/>
    <property type="match status" value="1"/>
</dbReference>
<dbReference type="GO" id="GO:0051607">
    <property type="term" value="P:defense response to virus"/>
    <property type="evidence" value="ECO:0007669"/>
    <property type="project" value="UniProtKB-UniRule"/>
</dbReference>
<dbReference type="GO" id="GO:0004519">
    <property type="term" value="F:endonuclease activity"/>
    <property type="evidence" value="ECO:0007669"/>
    <property type="project" value="UniProtKB-UniRule"/>
</dbReference>
<dbReference type="Gene3D" id="1.20.120.920">
    <property type="entry name" value="CRISPR-associated endonuclease Cas1, C-terminal domain"/>
    <property type="match status" value="1"/>
</dbReference>
<protein>
    <recommendedName>
        <fullName evidence="10">CRISPR-associated endonuclease Cas1</fullName>
        <ecNumber evidence="10">3.1.-.-</ecNumber>
    </recommendedName>
</protein>
<organism evidence="11 12">
    <name type="scientific">Megasphaera hexanoica</name>
    <dbReference type="NCBI Taxonomy" id="1675036"/>
    <lineage>
        <taxon>Bacteria</taxon>
        <taxon>Bacillati</taxon>
        <taxon>Bacillota</taxon>
        <taxon>Negativicutes</taxon>
        <taxon>Veillonellales</taxon>
        <taxon>Veillonellaceae</taxon>
        <taxon>Megasphaera</taxon>
    </lineage>
</organism>
<gene>
    <name evidence="10 11" type="primary">cas1</name>
    <name evidence="11" type="ORF">HF872_12225</name>
</gene>
<evidence type="ECO:0000256" key="7">
    <source>
        <dbReference type="ARBA" id="ARBA00023125"/>
    </source>
</evidence>
<keyword evidence="7 10" id="KW-0238">DNA-binding</keyword>
<dbReference type="HAMAP" id="MF_01470">
    <property type="entry name" value="Cas1"/>
    <property type="match status" value="1"/>
</dbReference>
<dbReference type="GO" id="GO:0043571">
    <property type="term" value="P:maintenance of CRISPR repeat elements"/>
    <property type="evidence" value="ECO:0007669"/>
    <property type="project" value="UniProtKB-UniRule"/>
</dbReference>
<dbReference type="InterPro" id="IPR002729">
    <property type="entry name" value="CRISPR-assoc_Cas1"/>
</dbReference>
<dbReference type="AlphaFoldDB" id="A0A848BUJ7"/>
<dbReference type="Proteomes" id="UP000591071">
    <property type="component" value="Unassembled WGS sequence"/>
</dbReference>
<reference evidence="11 12" key="1">
    <citation type="submission" date="2020-04" db="EMBL/GenBank/DDBJ databases">
        <authorList>
            <person name="Hitch T.C.A."/>
            <person name="Wylensek D."/>
            <person name="Clavel T."/>
        </authorList>
    </citation>
    <scope>NUCLEOTIDE SEQUENCE [LARGE SCALE GENOMIC DNA]</scope>
    <source>
        <strain evidence="11 12">Oil-RF-744-FAT-WT-6-1</strain>
    </source>
</reference>
<keyword evidence="4 10" id="KW-0378">Hydrolase</keyword>
<evidence type="ECO:0000313" key="11">
    <source>
        <dbReference type="EMBL" id="NME29372.1"/>
    </source>
</evidence>
<comment type="cofactor">
    <cofactor evidence="10">
        <name>Mg(2+)</name>
        <dbReference type="ChEBI" id="CHEBI:18420"/>
    </cofactor>
    <cofactor evidence="10">
        <name>Mn(2+)</name>
        <dbReference type="ChEBI" id="CHEBI:29035"/>
    </cofactor>
</comment>
<keyword evidence="3 10" id="KW-0255">Endonuclease</keyword>
<keyword evidence="8 10" id="KW-0464">Manganese</keyword>
<dbReference type="Gene3D" id="3.100.10.20">
    <property type="entry name" value="CRISPR-associated endonuclease Cas1, N-terminal domain"/>
    <property type="match status" value="1"/>
</dbReference>
<comment type="caution">
    <text evidence="11">The sequence shown here is derived from an EMBL/GenBank/DDBJ whole genome shotgun (WGS) entry which is preliminary data.</text>
</comment>
<evidence type="ECO:0000313" key="12">
    <source>
        <dbReference type="Proteomes" id="UP000591071"/>
    </source>
</evidence>
<accession>A0A848BUJ7</accession>
<dbReference type="InterPro" id="IPR042211">
    <property type="entry name" value="CRISPR-assoc_Cas1_N"/>
</dbReference>
<dbReference type="GO" id="GO:0046872">
    <property type="term" value="F:metal ion binding"/>
    <property type="evidence" value="ECO:0007669"/>
    <property type="project" value="UniProtKB-UniRule"/>
</dbReference>
<dbReference type="Pfam" id="PF01867">
    <property type="entry name" value="Cas_Cas1"/>
    <property type="match status" value="1"/>
</dbReference>
<dbReference type="PANTHER" id="PTHR34353:SF2">
    <property type="entry name" value="CRISPR-ASSOCIATED ENDONUCLEASE CAS1 1"/>
    <property type="match status" value="1"/>
</dbReference>
<comment type="similarity">
    <text evidence="10">Belongs to the CRISPR-associated endonuclease Cas1 family.</text>
</comment>
<evidence type="ECO:0000256" key="1">
    <source>
        <dbReference type="ARBA" id="ARBA00022722"/>
    </source>
</evidence>
<evidence type="ECO:0000256" key="2">
    <source>
        <dbReference type="ARBA" id="ARBA00022723"/>
    </source>
</evidence>
<keyword evidence="6 10" id="KW-0051">Antiviral defense</keyword>
<evidence type="ECO:0000256" key="8">
    <source>
        <dbReference type="ARBA" id="ARBA00023211"/>
    </source>
</evidence>
<dbReference type="GO" id="GO:0003677">
    <property type="term" value="F:DNA binding"/>
    <property type="evidence" value="ECO:0007669"/>
    <property type="project" value="UniProtKB-KW"/>
</dbReference>
<dbReference type="InterPro" id="IPR042206">
    <property type="entry name" value="CRISPR-assoc_Cas1_C"/>
</dbReference>
<dbReference type="CDD" id="cd09634">
    <property type="entry name" value="Cas1_I-II-III"/>
    <property type="match status" value="1"/>
</dbReference>
<evidence type="ECO:0000256" key="4">
    <source>
        <dbReference type="ARBA" id="ARBA00022801"/>
    </source>
</evidence>
<keyword evidence="1 10" id="KW-0540">Nuclease</keyword>